<reference evidence="1 2" key="1">
    <citation type="submission" date="2023-09" db="EMBL/GenBank/DDBJ databases">
        <title>Complete Genome and Methylome dissection of Bacillus brevis NEB573 original source of BbsI restriction endonuclease.</title>
        <authorList>
            <person name="Fomenkov A."/>
            <person name="Roberts R.D."/>
        </authorList>
    </citation>
    <scope>NUCLEOTIDE SEQUENCE [LARGE SCALE GENOMIC DNA]</scope>
    <source>
        <strain evidence="1 2">NEB573</strain>
    </source>
</reference>
<accession>A0ABY9T7G9</accession>
<organism evidence="1 2">
    <name type="scientific">Brevibacillus brevis</name>
    <name type="common">Bacillus brevis</name>
    <dbReference type="NCBI Taxonomy" id="1393"/>
    <lineage>
        <taxon>Bacteria</taxon>
        <taxon>Bacillati</taxon>
        <taxon>Bacillota</taxon>
        <taxon>Bacilli</taxon>
        <taxon>Bacillales</taxon>
        <taxon>Paenibacillaceae</taxon>
        <taxon>Brevibacillus</taxon>
    </lineage>
</organism>
<keyword evidence="2" id="KW-1185">Reference proteome</keyword>
<dbReference type="RefSeq" id="WP_310769223.1">
    <property type="nucleotide sequence ID" value="NZ_CP134050.1"/>
</dbReference>
<proteinExistence type="predicted"/>
<dbReference type="Proteomes" id="UP001256827">
    <property type="component" value="Chromosome"/>
</dbReference>
<evidence type="ECO:0000313" key="2">
    <source>
        <dbReference type="Proteomes" id="UP001256827"/>
    </source>
</evidence>
<evidence type="ECO:0000313" key="1">
    <source>
        <dbReference type="EMBL" id="WNC15434.1"/>
    </source>
</evidence>
<gene>
    <name evidence="1" type="ORF">RGB73_03515</name>
</gene>
<dbReference type="EMBL" id="CP134050">
    <property type="protein sequence ID" value="WNC15434.1"/>
    <property type="molecule type" value="Genomic_DNA"/>
</dbReference>
<evidence type="ECO:0008006" key="3">
    <source>
        <dbReference type="Google" id="ProtNLM"/>
    </source>
</evidence>
<name>A0ABY9T7G9_BREBE</name>
<sequence length="70" mass="8311">MEISKYNGFEVVCMTKIESILKSIMELTETEKRELFFRLYSELEEMGFLKLSESSLAEWNSKEDDVYNDL</sequence>
<protein>
    <recommendedName>
        <fullName evidence="3">Fur-regulated basic protein FbpA</fullName>
    </recommendedName>
</protein>